<organism evidence="2 3">
    <name type="scientific">Streptomyces hokutonensis</name>
    <dbReference type="NCBI Taxonomy" id="1306990"/>
    <lineage>
        <taxon>Bacteria</taxon>
        <taxon>Bacillati</taxon>
        <taxon>Actinomycetota</taxon>
        <taxon>Actinomycetes</taxon>
        <taxon>Kitasatosporales</taxon>
        <taxon>Streptomycetaceae</taxon>
        <taxon>Streptomyces</taxon>
    </lineage>
</organism>
<protein>
    <recommendedName>
        <fullName evidence="4">Integral membrane protein</fullName>
    </recommendedName>
</protein>
<comment type="caution">
    <text evidence="2">The sequence shown here is derived from an EMBL/GenBank/DDBJ whole genome shotgun (WGS) entry which is preliminary data.</text>
</comment>
<keyword evidence="1" id="KW-1133">Transmembrane helix</keyword>
<feature type="transmembrane region" description="Helical" evidence="1">
    <location>
        <begin position="43"/>
        <end position="61"/>
    </location>
</feature>
<gene>
    <name evidence="2" type="ORF">ACFYNQ_39500</name>
</gene>
<dbReference type="Proteomes" id="UP001601303">
    <property type="component" value="Unassembled WGS sequence"/>
</dbReference>
<evidence type="ECO:0000313" key="3">
    <source>
        <dbReference type="Proteomes" id="UP001601303"/>
    </source>
</evidence>
<keyword evidence="1" id="KW-0472">Membrane</keyword>
<evidence type="ECO:0000256" key="1">
    <source>
        <dbReference type="SAM" id="Phobius"/>
    </source>
</evidence>
<feature type="transmembrane region" description="Helical" evidence="1">
    <location>
        <begin position="20"/>
        <end position="36"/>
    </location>
</feature>
<proteinExistence type="predicted"/>
<dbReference type="RefSeq" id="WP_388113550.1">
    <property type="nucleotide sequence ID" value="NZ_JBIAHM010000017.1"/>
</dbReference>
<feature type="transmembrane region" description="Helical" evidence="1">
    <location>
        <begin position="106"/>
        <end position="128"/>
    </location>
</feature>
<keyword evidence="1" id="KW-0812">Transmembrane</keyword>
<accession>A0ABW6MGD7</accession>
<evidence type="ECO:0000313" key="2">
    <source>
        <dbReference type="EMBL" id="MFE9604617.1"/>
    </source>
</evidence>
<keyword evidence="3" id="KW-1185">Reference proteome</keyword>
<dbReference type="EMBL" id="JBIAHM010000017">
    <property type="protein sequence ID" value="MFE9604617.1"/>
    <property type="molecule type" value="Genomic_DNA"/>
</dbReference>
<feature type="transmembrane region" description="Helical" evidence="1">
    <location>
        <begin position="148"/>
        <end position="171"/>
    </location>
</feature>
<reference evidence="2 3" key="1">
    <citation type="submission" date="2024-10" db="EMBL/GenBank/DDBJ databases">
        <title>The Natural Products Discovery Center: Release of the First 8490 Sequenced Strains for Exploring Actinobacteria Biosynthetic Diversity.</title>
        <authorList>
            <person name="Kalkreuter E."/>
            <person name="Kautsar S.A."/>
            <person name="Yang D."/>
            <person name="Bader C.D."/>
            <person name="Teijaro C.N."/>
            <person name="Fluegel L."/>
            <person name="Davis C.M."/>
            <person name="Simpson J.R."/>
            <person name="Lauterbach L."/>
            <person name="Steele A.D."/>
            <person name="Gui C."/>
            <person name="Meng S."/>
            <person name="Li G."/>
            <person name="Viehrig K."/>
            <person name="Ye F."/>
            <person name="Su P."/>
            <person name="Kiefer A.F."/>
            <person name="Nichols A."/>
            <person name="Cepeda A.J."/>
            <person name="Yan W."/>
            <person name="Fan B."/>
            <person name="Jiang Y."/>
            <person name="Adhikari A."/>
            <person name="Zheng C.-J."/>
            <person name="Schuster L."/>
            <person name="Cowan T.M."/>
            <person name="Smanski M.J."/>
            <person name="Chevrette M.G."/>
            <person name="De Carvalho L.P.S."/>
            <person name="Shen B."/>
        </authorList>
    </citation>
    <scope>NUCLEOTIDE SEQUENCE [LARGE SCALE GENOMIC DNA]</scope>
    <source>
        <strain evidence="2 3">NPDC006488</strain>
    </source>
</reference>
<sequence>MAGRPPETEEWDVMTDMEQALTISGGIFAVMMLTQYGRRKYDLHKVLMPIGTVSAVGYFYLKGMPSQDVDIVVYLVGAAIGLACGVVATFTTGVERDPASGKVHTRCGVGFVAIWTAVVALRVAFIYLAEHNTWFRDHLGTFMAEHHIVQDAIAPFFVIMALAMVLTRVFLLLARVRLQAPAGAQEQALTQGSSPVRG</sequence>
<feature type="transmembrane region" description="Helical" evidence="1">
    <location>
        <begin position="73"/>
        <end position="94"/>
    </location>
</feature>
<evidence type="ECO:0008006" key="4">
    <source>
        <dbReference type="Google" id="ProtNLM"/>
    </source>
</evidence>
<name>A0ABW6MGD7_9ACTN</name>